<evidence type="ECO:0000313" key="2">
    <source>
        <dbReference type="Proteomes" id="UP000828390"/>
    </source>
</evidence>
<reference evidence="1" key="2">
    <citation type="submission" date="2020-11" db="EMBL/GenBank/DDBJ databases">
        <authorList>
            <person name="McCartney M.A."/>
            <person name="Auch B."/>
            <person name="Kono T."/>
            <person name="Mallez S."/>
            <person name="Becker A."/>
            <person name="Gohl D.M."/>
            <person name="Silverstein K.A.T."/>
            <person name="Koren S."/>
            <person name="Bechman K.B."/>
            <person name="Herman A."/>
            <person name="Abrahante J.E."/>
            <person name="Garbe J."/>
        </authorList>
    </citation>
    <scope>NUCLEOTIDE SEQUENCE</scope>
    <source>
        <strain evidence="1">Duluth1</strain>
        <tissue evidence="1">Whole animal</tissue>
    </source>
</reference>
<dbReference type="EMBL" id="JAIWYP010000001">
    <property type="protein sequence ID" value="KAH3884014.1"/>
    <property type="molecule type" value="Genomic_DNA"/>
</dbReference>
<gene>
    <name evidence="1" type="ORF">DPMN_007984</name>
</gene>
<dbReference type="AlphaFoldDB" id="A0A9D4MYC3"/>
<dbReference type="Proteomes" id="UP000828390">
    <property type="component" value="Unassembled WGS sequence"/>
</dbReference>
<accession>A0A9D4MYC3</accession>
<evidence type="ECO:0000313" key="1">
    <source>
        <dbReference type="EMBL" id="KAH3884014.1"/>
    </source>
</evidence>
<reference evidence="1" key="1">
    <citation type="journal article" date="2019" name="bioRxiv">
        <title>The Genome of the Zebra Mussel, Dreissena polymorpha: A Resource for Invasive Species Research.</title>
        <authorList>
            <person name="McCartney M.A."/>
            <person name="Auch B."/>
            <person name="Kono T."/>
            <person name="Mallez S."/>
            <person name="Zhang Y."/>
            <person name="Obille A."/>
            <person name="Becker A."/>
            <person name="Abrahante J.E."/>
            <person name="Garbe J."/>
            <person name="Badalamenti J.P."/>
            <person name="Herman A."/>
            <person name="Mangelson H."/>
            <person name="Liachko I."/>
            <person name="Sullivan S."/>
            <person name="Sone E.D."/>
            <person name="Koren S."/>
            <person name="Silverstein K.A.T."/>
            <person name="Beckman K.B."/>
            <person name="Gohl D.M."/>
        </authorList>
    </citation>
    <scope>NUCLEOTIDE SEQUENCE</scope>
    <source>
        <strain evidence="1">Duluth1</strain>
        <tissue evidence="1">Whole animal</tissue>
    </source>
</reference>
<keyword evidence="2" id="KW-1185">Reference proteome</keyword>
<sequence>MIKTETTYNVGTIINPHGYVMIDKIHEENGTSHFRATTLKTAWSKRQHKTYIKNCNEDCSEIANVTKITAAVVSLLVALLSNAGISDPEFCVK</sequence>
<organism evidence="1 2">
    <name type="scientific">Dreissena polymorpha</name>
    <name type="common">Zebra mussel</name>
    <name type="synonym">Mytilus polymorpha</name>
    <dbReference type="NCBI Taxonomy" id="45954"/>
    <lineage>
        <taxon>Eukaryota</taxon>
        <taxon>Metazoa</taxon>
        <taxon>Spiralia</taxon>
        <taxon>Lophotrochozoa</taxon>
        <taxon>Mollusca</taxon>
        <taxon>Bivalvia</taxon>
        <taxon>Autobranchia</taxon>
        <taxon>Heteroconchia</taxon>
        <taxon>Euheterodonta</taxon>
        <taxon>Imparidentia</taxon>
        <taxon>Neoheterodontei</taxon>
        <taxon>Myida</taxon>
        <taxon>Dreissenoidea</taxon>
        <taxon>Dreissenidae</taxon>
        <taxon>Dreissena</taxon>
    </lineage>
</organism>
<comment type="caution">
    <text evidence="1">The sequence shown here is derived from an EMBL/GenBank/DDBJ whole genome shotgun (WGS) entry which is preliminary data.</text>
</comment>
<protein>
    <submittedName>
        <fullName evidence="1">Uncharacterized protein</fullName>
    </submittedName>
</protein>
<name>A0A9D4MYC3_DREPO</name>
<proteinExistence type="predicted"/>